<keyword evidence="2" id="KW-1185">Reference proteome</keyword>
<sequence>MLQAFTLLNNTKLKSGLAAVHHCLKILLVIVCAIDQSSLHFSHNRRPSARQQTVPGYRSVSPAFRRSLSIRYKSASSSEQPRSRITQRHSVVFGRLHTNPRSDYSNDTHTAYVAARDCRNQVAGLGAYLSVLEIRDLWRLR</sequence>
<dbReference type="AlphaFoldDB" id="A0A8K0QUA2"/>
<reference evidence="1" key="1">
    <citation type="journal article" date="2021" name="Nat. Commun.">
        <title>Genetic determinants of endophytism in the Arabidopsis root mycobiome.</title>
        <authorList>
            <person name="Mesny F."/>
            <person name="Miyauchi S."/>
            <person name="Thiergart T."/>
            <person name="Pickel B."/>
            <person name="Atanasova L."/>
            <person name="Karlsson M."/>
            <person name="Huettel B."/>
            <person name="Barry K.W."/>
            <person name="Haridas S."/>
            <person name="Chen C."/>
            <person name="Bauer D."/>
            <person name="Andreopoulos W."/>
            <person name="Pangilinan J."/>
            <person name="LaButti K."/>
            <person name="Riley R."/>
            <person name="Lipzen A."/>
            <person name="Clum A."/>
            <person name="Drula E."/>
            <person name="Henrissat B."/>
            <person name="Kohler A."/>
            <person name="Grigoriev I.V."/>
            <person name="Martin F.M."/>
            <person name="Hacquard S."/>
        </authorList>
    </citation>
    <scope>NUCLEOTIDE SEQUENCE</scope>
    <source>
        <strain evidence="1">MPI-SDFR-AT-0120</strain>
    </source>
</reference>
<organism evidence="1 2">
    <name type="scientific">Paraphoma chrysanthemicola</name>
    <dbReference type="NCBI Taxonomy" id="798071"/>
    <lineage>
        <taxon>Eukaryota</taxon>
        <taxon>Fungi</taxon>
        <taxon>Dikarya</taxon>
        <taxon>Ascomycota</taxon>
        <taxon>Pezizomycotina</taxon>
        <taxon>Dothideomycetes</taxon>
        <taxon>Pleosporomycetidae</taxon>
        <taxon>Pleosporales</taxon>
        <taxon>Pleosporineae</taxon>
        <taxon>Phaeosphaeriaceae</taxon>
        <taxon>Paraphoma</taxon>
    </lineage>
</organism>
<dbReference type="OrthoDB" id="10441606at2759"/>
<name>A0A8K0QUA2_9PLEO</name>
<dbReference type="Proteomes" id="UP000813461">
    <property type="component" value="Unassembled WGS sequence"/>
</dbReference>
<evidence type="ECO:0000313" key="1">
    <source>
        <dbReference type="EMBL" id="KAH7072536.1"/>
    </source>
</evidence>
<evidence type="ECO:0000313" key="2">
    <source>
        <dbReference type="Proteomes" id="UP000813461"/>
    </source>
</evidence>
<dbReference type="EMBL" id="JAGMVJ010000023">
    <property type="protein sequence ID" value="KAH7072536.1"/>
    <property type="molecule type" value="Genomic_DNA"/>
</dbReference>
<proteinExistence type="predicted"/>
<gene>
    <name evidence="1" type="ORF">FB567DRAFT_205047</name>
</gene>
<comment type="caution">
    <text evidence="1">The sequence shown here is derived from an EMBL/GenBank/DDBJ whole genome shotgun (WGS) entry which is preliminary data.</text>
</comment>
<protein>
    <submittedName>
        <fullName evidence="1">Uncharacterized protein</fullName>
    </submittedName>
</protein>
<accession>A0A8K0QUA2</accession>